<sequence length="605" mass="70486">MKKKHLIFKNLLASSILLTTPLMWVSCSINEKENVNNEIKTNNENEEPKTTNLPKENDNKEKVIISNPIENKKPDVIDLKQKFLELKNETENFINNELNDISYTYYKDILVNFKNELELDQINKITYDENELEQKINSLELLYKNAKENYLKLPRIQMSEEDLKPIFDDKNSNSEIETNNDYENNLKTNLEANLFMNLVDSTLVKDYSSKNYTANNKKEIIDFTKELTKDAKTENEVVRTIFTWIVRNVKYAHDLSRMPALEPQDVLHEKFAVCGGYSNLYKAMLDAVGIKNSIVIGWSKYGHHQWNLVYNSQTKQYYHSDATFNYFNLSEEKFAKDHRTFKIIDVEHKIDDFKYEYNYGVSVLSSISNKDKPKDIINDELKVVSISEELLKKSDTVYVGKNIEKINYAGGLHKVKWFEVDPENKYYSSKDGILYNKNFTKLILVPENYENNEFTLPRTVRIIEDKKGSLKAKKLSSIKVEPGNFWFSSFDGILYNKSLSDIINIPFNKNKIILSKNTVLKEYDITDSPNFEYINITNGIDNIPAWTFNNLKNLKELIISKSISKIENNAFNNTNIKNVVVKVSDKTSKEVIDQLNKIGFRKIIK</sequence>
<dbReference type="KEGG" id="mmau:NCTC10168_00485"/>
<keyword evidence="5" id="KW-1185">Reference proteome</keyword>
<evidence type="ECO:0000256" key="1">
    <source>
        <dbReference type="SAM" id="MobiDB-lite"/>
    </source>
</evidence>
<reference evidence="4 5" key="1">
    <citation type="submission" date="2019-01" db="EMBL/GenBank/DDBJ databases">
        <authorList>
            <consortium name="Pathogen Informatics"/>
        </authorList>
    </citation>
    <scope>NUCLEOTIDE SEQUENCE [LARGE SCALE GENOMIC DNA]</scope>
    <source>
        <strain evidence="4 5">NCTC10168</strain>
    </source>
</reference>
<organism evidence="4 5">
    <name type="scientific">Mycoplasmopsis maculosa</name>
    <dbReference type="NCBI Taxonomy" id="114885"/>
    <lineage>
        <taxon>Bacteria</taxon>
        <taxon>Bacillati</taxon>
        <taxon>Mycoplasmatota</taxon>
        <taxon>Mycoplasmoidales</taxon>
        <taxon>Metamycoplasmataceae</taxon>
        <taxon>Mycoplasmopsis</taxon>
    </lineage>
</organism>
<dbReference type="InterPro" id="IPR002931">
    <property type="entry name" value="Transglutaminase-like"/>
</dbReference>
<feature type="region of interest" description="Disordered" evidence="1">
    <location>
        <begin position="42"/>
        <end position="61"/>
    </location>
</feature>
<keyword evidence="2" id="KW-0732">Signal</keyword>
<dbReference type="GO" id="GO:0006508">
    <property type="term" value="P:proteolysis"/>
    <property type="evidence" value="ECO:0007669"/>
    <property type="project" value="UniProtKB-KW"/>
</dbReference>
<dbReference type="InterPro" id="IPR026906">
    <property type="entry name" value="LRR_5"/>
</dbReference>
<dbReference type="SUPFAM" id="SSF52058">
    <property type="entry name" value="L domain-like"/>
    <property type="match status" value="1"/>
</dbReference>
<accession>A0A449B4R3</accession>
<dbReference type="Pfam" id="PF01841">
    <property type="entry name" value="Transglut_core"/>
    <property type="match status" value="1"/>
</dbReference>
<keyword evidence="4" id="KW-0645">Protease</keyword>
<dbReference type="AlphaFoldDB" id="A0A449B4R3"/>
<keyword evidence="4" id="KW-0378">Hydrolase</keyword>
<dbReference type="RefSeq" id="WP_129646766.1">
    <property type="nucleotide sequence ID" value="NZ_LR215037.1"/>
</dbReference>
<dbReference type="Pfam" id="PF13306">
    <property type="entry name" value="LRR_5"/>
    <property type="match status" value="1"/>
</dbReference>
<dbReference type="OrthoDB" id="396269at2"/>
<evidence type="ECO:0000259" key="3">
    <source>
        <dbReference type="Pfam" id="PF01841"/>
    </source>
</evidence>
<feature type="signal peptide" evidence="2">
    <location>
        <begin position="1"/>
        <end position="24"/>
    </location>
</feature>
<dbReference type="InterPro" id="IPR038765">
    <property type="entry name" value="Papain-like_cys_pep_sf"/>
</dbReference>
<dbReference type="PROSITE" id="PS51257">
    <property type="entry name" value="PROKAR_LIPOPROTEIN"/>
    <property type="match status" value="1"/>
</dbReference>
<dbReference type="Gene3D" id="3.10.620.30">
    <property type="match status" value="1"/>
</dbReference>
<dbReference type="PANTHER" id="PTHR46333:SF2">
    <property type="entry name" value="CYTOKINESIS PROTEIN 3"/>
    <property type="match status" value="1"/>
</dbReference>
<evidence type="ECO:0000313" key="5">
    <source>
        <dbReference type="Proteomes" id="UP000290243"/>
    </source>
</evidence>
<dbReference type="GO" id="GO:0005737">
    <property type="term" value="C:cytoplasm"/>
    <property type="evidence" value="ECO:0007669"/>
    <property type="project" value="TreeGrafter"/>
</dbReference>
<dbReference type="InterPro" id="IPR032675">
    <property type="entry name" value="LRR_dom_sf"/>
</dbReference>
<dbReference type="InterPro" id="IPR052557">
    <property type="entry name" value="CAP/Cytokinesis_protein"/>
</dbReference>
<dbReference type="GO" id="GO:0008233">
    <property type="term" value="F:peptidase activity"/>
    <property type="evidence" value="ECO:0007669"/>
    <property type="project" value="UniProtKB-KW"/>
</dbReference>
<feature type="chain" id="PRO_5018973489" evidence="2">
    <location>
        <begin position="25"/>
        <end position="605"/>
    </location>
</feature>
<dbReference type="Gene3D" id="3.80.10.10">
    <property type="entry name" value="Ribonuclease Inhibitor"/>
    <property type="match status" value="2"/>
</dbReference>
<dbReference type="PANTHER" id="PTHR46333">
    <property type="entry name" value="CYTOKINESIS PROTEIN 3"/>
    <property type="match status" value="1"/>
</dbReference>
<protein>
    <submittedName>
        <fullName evidence="4">Uncharacterized protein involved in cytokinesis, contains TGc (Transglutaminase/protease-like) domain</fullName>
    </submittedName>
</protein>
<proteinExistence type="predicted"/>
<feature type="domain" description="Transglutaminase-like" evidence="3">
    <location>
        <begin position="222"/>
        <end position="321"/>
    </location>
</feature>
<evidence type="ECO:0000256" key="2">
    <source>
        <dbReference type="SAM" id="SignalP"/>
    </source>
</evidence>
<gene>
    <name evidence="4" type="ORF">NCTC10168_00485</name>
</gene>
<name>A0A449B4R3_9BACT</name>
<evidence type="ECO:0000313" key="4">
    <source>
        <dbReference type="EMBL" id="VEU75559.1"/>
    </source>
</evidence>
<dbReference type="EMBL" id="LR215037">
    <property type="protein sequence ID" value="VEU75559.1"/>
    <property type="molecule type" value="Genomic_DNA"/>
</dbReference>
<dbReference type="Proteomes" id="UP000290243">
    <property type="component" value="Chromosome"/>
</dbReference>
<dbReference type="SUPFAM" id="SSF54001">
    <property type="entry name" value="Cysteine proteinases"/>
    <property type="match status" value="1"/>
</dbReference>